<feature type="coiled-coil region" evidence="1">
    <location>
        <begin position="56"/>
        <end position="83"/>
    </location>
</feature>
<evidence type="ECO:0000313" key="3">
    <source>
        <dbReference type="Proteomes" id="UP000002734"/>
    </source>
</evidence>
<organism evidence="2 3">
    <name type="scientific">Musicola paradisiaca (strain Ech703)</name>
    <name type="common">Dickeya paradisiaca</name>
    <name type="synonym">Dickeya dadantii</name>
    <dbReference type="NCBI Taxonomy" id="579405"/>
    <lineage>
        <taxon>Bacteria</taxon>
        <taxon>Pseudomonadati</taxon>
        <taxon>Pseudomonadota</taxon>
        <taxon>Gammaproteobacteria</taxon>
        <taxon>Enterobacterales</taxon>
        <taxon>Pectobacteriaceae</taxon>
        <taxon>Musicola</taxon>
    </lineage>
</organism>
<sequence length="103" mass="11608">MGTSRFTPEFKEEAVRQITECGYSVPKFSTVWAFLHTTSTSYRLPNPLTTSSSPVLLATKNEILKLRVQLKRTEEERDILKKAARYLCQGACLSMSTVLYGVS</sequence>
<accession>C6CB92</accession>
<dbReference type="KEGG" id="dda:Dd703_2843"/>
<dbReference type="Proteomes" id="UP000002734">
    <property type="component" value="Chromosome"/>
</dbReference>
<proteinExistence type="predicted"/>
<dbReference type="eggNOG" id="COG2963">
    <property type="taxonomic scope" value="Bacteria"/>
</dbReference>
<dbReference type="STRING" id="579405.Dd703_2843"/>
<name>C6CB92_MUSP7</name>
<gene>
    <name evidence="2" type="ordered locus">Dd703_2843</name>
</gene>
<dbReference type="AlphaFoldDB" id="C6CB92"/>
<dbReference type="EMBL" id="CP001654">
    <property type="protein sequence ID" value="ACS86620.1"/>
    <property type="molecule type" value="Genomic_DNA"/>
</dbReference>
<keyword evidence="1" id="KW-0175">Coiled coil</keyword>
<dbReference type="InterPro" id="IPR009057">
    <property type="entry name" value="Homeodomain-like_sf"/>
</dbReference>
<reference evidence="2" key="1">
    <citation type="submission" date="2009-06" db="EMBL/GenBank/DDBJ databases">
        <title>Complete sequence of Dickeya dadantii Ech703.</title>
        <authorList>
            <consortium name="US DOE Joint Genome Institute"/>
            <person name="Lucas S."/>
            <person name="Copeland A."/>
            <person name="Lapidus A."/>
            <person name="Glavina del Rio T."/>
            <person name="Dalin E."/>
            <person name="Tice H."/>
            <person name="Bruce D."/>
            <person name="Goodwin L."/>
            <person name="Pitluck S."/>
            <person name="Chertkov O."/>
            <person name="Brettin T."/>
            <person name="Detter J.C."/>
            <person name="Han C."/>
            <person name="Larimer F."/>
            <person name="Land M."/>
            <person name="Hauser L."/>
            <person name="Kyrpides N."/>
            <person name="Mikhailova N."/>
            <person name="Balakrishnan V."/>
            <person name="Glasner J."/>
            <person name="Perna N.T."/>
        </authorList>
    </citation>
    <scope>NUCLEOTIDE SEQUENCE [LARGE SCALE GENOMIC DNA]</scope>
    <source>
        <strain evidence="2">Ech703</strain>
    </source>
</reference>
<keyword evidence="3" id="KW-1185">Reference proteome</keyword>
<dbReference type="SUPFAM" id="SSF46689">
    <property type="entry name" value="Homeodomain-like"/>
    <property type="match status" value="1"/>
</dbReference>
<evidence type="ECO:0000256" key="1">
    <source>
        <dbReference type="SAM" id="Coils"/>
    </source>
</evidence>
<evidence type="ECO:0000313" key="2">
    <source>
        <dbReference type="EMBL" id="ACS86620.1"/>
    </source>
</evidence>
<protein>
    <submittedName>
        <fullName evidence="2">Transposase IS3/IS911 family protein</fullName>
    </submittedName>
</protein>
<dbReference type="HOGENOM" id="CLU_027402_33_2_6"/>